<dbReference type="EMBL" id="CAJZBQ010000020">
    <property type="protein sequence ID" value="CAG9318370.1"/>
    <property type="molecule type" value="Genomic_DNA"/>
</dbReference>
<reference evidence="1" key="1">
    <citation type="submission" date="2021-09" db="EMBL/GenBank/DDBJ databases">
        <authorList>
            <consortium name="AG Swart"/>
            <person name="Singh M."/>
            <person name="Singh A."/>
            <person name="Seah K."/>
            <person name="Emmerich C."/>
        </authorList>
    </citation>
    <scope>NUCLEOTIDE SEQUENCE</scope>
    <source>
        <strain evidence="1">ATCC30299</strain>
    </source>
</reference>
<keyword evidence="2" id="KW-1185">Reference proteome</keyword>
<sequence>MYEICKKVFPIEAIIQTELFVLNTLAWKLDIPTASEIIRHILACTCQDFDCSCIIENADSYAALCYLDTDLAFKKPFLLALASICCAFDKFRVREFKAEWLKIVGKEYPFDLQILDHVLEKIQIKINDMWMSSEYESTEADSPL</sequence>
<evidence type="ECO:0000313" key="1">
    <source>
        <dbReference type="EMBL" id="CAG9318370.1"/>
    </source>
</evidence>
<gene>
    <name evidence="1" type="ORF">BSTOLATCC_MIC20844</name>
</gene>
<proteinExistence type="predicted"/>
<name>A0AAU9IZ16_9CILI</name>
<dbReference type="AlphaFoldDB" id="A0AAU9IZ16"/>
<accession>A0AAU9IZ16</accession>
<comment type="caution">
    <text evidence="1">The sequence shown here is derived from an EMBL/GenBank/DDBJ whole genome shotgun (WGS) entry which is preliminary data.</text>
</comment>
<dbReference type="Proteomes" id="UP001162131">
    <property type="component" value="Unassembled WGS sequence"/>
</dbReference>
<dbReference type="Gene3D" id="1.10.472.10">
    <property type="entry name" value="Cyclin-like"/>
    <property type="match status" value="2"/>
</dbReference>
<protein>
    <submittedName>
        <fullName evidence="1">Uncharacterized protein</fullName>
    </submittedName>
</protein>
<evidence type="ECO:0000313" key="2">
    <source>
        <dbReference type="Proteomes" id="UP001162131"/>
    </source>
</evidence>
<organism evidence="1 2">
    <name type="scientific">Blepharisma stoltei</name>
    <dbReference type="NCBI Taxonomy" id="1481888"/>
    <lineage>
        <taxon>Eukaryota</taxon>
        <taxon>Sar</taxon>
        <taxon>Alveolata</taxon>
        <taxon>Ciliophora</taxon>
        <taxon>Postciliodesmatophora</taxon>
        <taxon>Heterotrichea</taxon>
        <taxon>Heterotrichida</taxon>
        <taxon>Blepharismidae</taxon>
        <taxon>Blepharisma</taxon>
    </lineage>
</organism>